<evidence type="ECO:0000256" key="1">
    <source>
        <dbReference type="ARBA" id="ARBA00023015"/>
    </source>
</evidence>
<dbReference type="PROSITE" id="PS50995">
    <property type="entry name" value="HTH_MARR_2"/>
    <property type="match status" value="1"/>
</dbReference>
<dbReference type="GO" id="GO:0003677">
    <property type="term" value="F:DNA binding"/>
    <property type="evidence" value="ECO:0007669"/>
    <property type="project" value="UniProtKB-KW"/>
</dbReference>
<name>A0A1I0FUH1_9FIRM</name>
<dbReference type="SUPFAM" id="SSF46785">
    <property type="entry name" value="Winged helix' DNA-binding domain"/>
    <property type="match status" value="1"/>
</dbReference>
<feature type="domain" description="HTH marR-type" evidence="4">
    <location>
        <begin position="66"/>
        <end position="214"/>
    </location>
</feature>
<organism evidence="5 6">
    <name type="scientific">Natronincola peptidivorans</name>
    <dbReference type="NCBI Taxonomy" id="426128"/>
    <lineage>
        <taxon>Bacteria</taxon>
        <taxon>Bacillati</taxon>
        <taxon>Bacillota</taxon>
        <taxon>Clostridia</taxon>
        <taxon>Peptostreptococcales</taxon>
        <taxon>Natronincolaceae</taxon>
        <taxon>Natronincola</taxon>
    </lineage>
</organism>
<evidence type="ECO:0000259" key="4">
    <source>
        <dbReference type="PROSITE" id="PS50995"/>
    </source>
</evidence>
<dbReference type="CDD" id="cd00090">
    <property type="entry name" value="HTH_ARSR"/>
    <property type="match status" value="1"/>
</dbReference>
<reference evidence="5 6" key="1">
    <citation type="submission" date="2016-10" db="EMBL/GenBank/DDBJ databases">
        <authorList>
            <person name="de Groot N.N."/>
        </authorList>
    </citation>
    <scope>NUCLEOTIDE SEQUENCE [LARGE SCALE GENOMIC DNA]</scope>
    <source>
        <strain evidence="5 6">DSM 18979</strain>
    </source>
</reference>
<dbReference type="Gene3D" id="1.10.10.10">
    <property type="entry name" value="Winged helix-like DNA-binding domain superfamily/Winged helix DNA-binding domain"/>
    <property type="match status" value="1"/>
</dbReference>
<gene>
    <name evidence="5" type="ORF">SAMN05660297_02922</name>
</gene>
<accession>A0A1I0FUH1</accession>
<dbReference type="GO" id="GO:0003700">
    <property type="term" value="F:DNA-binding transcription factor activity"/>
    <property type="evidence" value="ECO:0007669"/>
    <property type="project" value="InterPro"/>
</dbReference>
<dbReference type="OrthoDB" id="5358347at2"/>
<dbReference type="InterPro" id="IPR000835">
    <property type="entry name" value="HTH_MarR-typ"/>
</dbReference>
<keyword evidence="6" id="KW-1185">Reference proteome</keyword>
<dbReference type="SMART" id="SM00347">
    <property type="entry name" value="HTH_MARR"/>
    <property type="match status" value="1"/>
</dbReference>
<dbReference type="InterPro" id="IPR023187">
    <property type="entry name" value="Tscrpt_reg_MarR-type_CS"/>
</dbReference>
<keyword evidence="3" id="KW-0804">Transcription</keyword>
<dbReference type="Pfam" id="PF01047">
    <property type="entry name" value="MarR"/>
    <property type="match status" value="1"/>
</dbReference>
<evidence type="ECO:0000313" key="6">
    <source>
        <dbReference type="Proteomes" id="UP000199568"/>
    </source>
</evidence>
<dbReference type="InterPro" id="IPR036388">
    <property type="entry name" value="WH-like_DNA-bd_sf"/>
</dbReference>
<sequence length="220" mass="25737">MMVNNDFSVSYIVCTNTYMSIVTRTDTIIKIKHYIFRAFLPKTVKISVDNIVNQVYNTYMDREKLNEMLTTKYAQYADILEKSLKFINVYNEYERKPKSFGTDELYYSLEIHTIHAIGKNAEMNVTEIADWHGISKSATSKVLNKLEKKGAVHRYKAPNNKKEVLFGLTEKGKKAFYGHIEDHIKFKKEIFQKFDSISDEKLKNFEEVLLSLIEFGQNQE</sequence>
<dbReference type="STRING" id="426128.SAMN05660297_02922"/>
<dbReference type="EMBL" id="FOHU01000016">
    <property type="protein sequence ID" value="SET61220.1"/>
    <property type="molecule type" value="Genomic_DNA"/>
</dbReference>
<dbReference type="PANTHER" id="PTHR35790:SF4">
    <property type="entry name" value="HTH-TYPE TRANSCRIPTIONAL REGULATOR PCHR"/>
    <property type="match status" value="1"/>
</dbReference>
<dbReference type="PROSITE" id="PS01117">
    <property type="entry name" value="HTH_MARR_1"/>
    <property type="match status" value="1"/>
</dbReference>
<protein>
    <submittedName>
        <fullName evidence="5">DNA-binding transcriptional regulator, MarR family</fullName>
    </submittedName>
</protein>
<keyword evidence="1" id="KW-0805">Transcription regulation</keyword>
<evidence type="ECO:0000313" key="5">
    <source>
        <dbReference type="EMBL" id="SET61220.1"/>
    </source>
</evidence>
<keyword evidence="2 5" id="KW-0238">DNA-binding</keyword>
<dbReference type="PANTHER" id="PTHR35790">
    <property type="entry name" value="HTH-TYPE TRANSCRIPTIONAL REGULATOR PCHR"/>
    <property type="match status" value="1"/>
</dbReference>
<dbReference type="InterPro" id="IPR036390">
    <property type="entry name" value="WH_DNA-bd_sf"/>
</dbReference>
<dbReference type="InterPro" id="IPR011991">
    <property type="entry name" value="ArsR-like_HTH"/>
</dbReference>
<dbReference type="Proteomes" id="UP000199568">
    <property type="component" value="Unassembled WGS sequence"/>
</dbReference>
<dbReference type="RefSeq" id="WP_090445689.1">
    <property type="nucleotide sequence ID" value="NZ_FOHU01000016.1"/>
</dbReference>
<proteinExistence type="predicted"/>
<dbReference type="InterPro" id="IPR052067">
    <property type="entry name" value="Metal_resp_HTH_trans_reg"/>
</dbReference>
<evidence type="ECO:0000256" key="2">
    <source>
        <dbReference type="ARBA" id="ARBA00023125"/>
    </source>
</evidence>
<dbReference type="AlphaFoldDB" id="A0A1I0FUH1"/>
<evidence type="ECO:0000256" key="3">
    <source>
        <dbReference type="ARBA" id="ARBA00023163"/>
    </source>
</evidence>